<accession>A0A518KAW3</accession>
<keyword evidence="3" id="KW-1185">Reference proteome</keyword>
<name>A0A518KAW3_9BACT</name>
<evidence type="ECO:0000313" key="3">
    <source>
        <dbReference type="Proteomes" id="UP000316426"/>
    </source>
</evidence>
<proteinExistence type="predicted"/>
<organism evidence="2 3">
    <name type="scientific">Botrimarina mediterranea</name>
    <dbReference type="NCBI Taxonomy" id="2528022"/>
    <lineage>
        <taxon>Bacteria</taxon>
        <taxon>Pseudomonadati</taxon>
        <taxon>Planctomycetota</taxon>
        <taxon>Planctomycetia</taxon>
        <taxon>Pirellulales</taxon>
        <taxon>Lacipirellulaceae</taxon>
        <taxon>Botrimarina</taxon>
    </lineage>
</organism>
<dbReference type="SUPFAM" id="SSF159888">
    <property type="entry name" value="YdhG-like"/>
    <property type="match status" value="1"/>
</dbReference>
<reference evidence="2 3" key="1">
    <citation type="submission" date="2019-02" db="EMBL/GenBank/DDBJ databases">
        <title>Deep-cultivation of Planctomycetes and their phenomic and genomic characterization uncovers novel biology.</title>
        <authorList>
            <person name="Wiegand S."/>
            <person name="Jogler M."/>
            <person name="Boedeker C."/>
            <person name="Pinto D."/>
            <person name="Vollmers J."/>
            <person name="Rivas-Marin E."/>
            <person name="Kohn T."/>
            <person name="Peeters S.H."/>
            <person name="Heuer A."/>
            <person name="Rast P."/>
            <person name="Oberbeckmann S."/>
            <person name="Bunk B."/>
            <person name="Jeske O."/>
            <person name="Meyerdierks A."/>
            <person name="Storesund J.E."/>
            <person name="Kallscheuer N."/>
            <person name="Luecker S."/>
            <person name="Lage O.M."/>
            <person name="Pohl T."/>
            <person name="Merkel B.J."/>
            <person name="Hornburger P."/>
            <person name="Mueller R.-W."/>
            <person name="Bruemmer F."/>
            <person name="Labrenz M."/>
            <person name="Spormann A.M."/>
            <person name="Op den Camp H."/>
            <person name="Overmann J."/>
            <person name="Amann R."/>
            <person name="Jetten M.S.M."/>
            <person name="Mascher T."/>
            <person name="Medema M.H."/>
            <person name="Devos D.P."/>
            <person name="Kaster A.-K."/>
            <person name="Ovreas L."/>
            <person name="Rohde M."/>
            <person name="Galperin M.Y."/>
            <person name="Jogler C."/>
        </authorList>
    </citation>
    <scope>NUCLEOTIDE SEQUENCE [LARGE SCALE GENOMIC DNA]</scope>
    <source>
        <strain evidence="2 3">Spa11</strain>
    </source>
</reference>
<dbReference type="Pfam" id="PF08818">
    <property type="entry name" value="DUF1801"/>
    <property type="match status" value="1"/>
</dbReference>
<sequence>MAKNRPTTIADYIDAAPAAGQTHLRQVYAILQSEAPEAEEAIKWGAPFFIEPRVVYSFAAFKAHCVFAPIEGTLEAFAKELEQHETTKNYLKMPYHELVPEKLLRKMAQHCVKTVSKRRDDAFWA</sequence>
<dbReference type="KEGG" id="bmei:Spa11_31350"/>
<dbReference type="AlphaFoldDB" id="A0A518KAW3"/>
<dbReference type="Gene3D" id="3.90.1150.200">
    <property type="match status" value="1"/>
</dbReference>
<evidence type="ECO:0000259" key="1">
    <source>
        <dbReference type="Pfam" id="PF08818"/>
    </source>
</evidence>
<dbReference type="RefSeq" id="WP_145113761.1">
    <property type="nucleotide sequence ID" value="NZ_CP036349.1"/>
</dbReference>
<dbReference type="EMBL" id="CP036349">
    <property type="protein sequence ID" value="QDV74926.1"/>
    <property type="molecule type" value="Genomic_DNA"/>
</dbReference>
<gene>
    <name evidence="2" type="ORF">Spa11_31350</name>
</gene>
<dbReference type="Proteomes" id="UP000316426">
    <property type="component" value="Chromosome"/>
</dbReference>
<feature type="domain" description="YdhG-like" evidence="1">
    <location>
        <begin position="22"/>
        <end position="110"/>
    </location>
</feature>
<evidence type="ECO:0000313" key="2">
    <source>
        <dbReference type="EMBL" id="QDV74926.1"/>
    </source>
</evidence>
<dbReference type="InterPro" id="IPR014922">
    <property type="entry name" value="YdhG-like"/>
</dbReference>
<protein>
    <recommendedName>
        <fullName evidence="1">YdhG-like domain-containing protein</fullName>
    </recommendedName>
</protein>